<feature type="region of interest" description="Disordered" evidence="5">
    <location>
        <begin position="231"/>
        <end position="252"/>
    </location>
</feature>
<dbReference type="GO" id="GO:0008270">
    <property type="term" value="F:zinc ion binding"/>
    <property type="evidence" value="ECO:0007669"/>
    <property type="project" value="UniProtKB-KW"/>
</dbReference>
<organism evidence="9">
    <name type="scientific">Strongyloides stercoralis</name>
    <name type="common">Threadworm</name>
    <dbReference type="NCBI Taxonomy" id="6248"/>
    <lineage>
        <taxon>Eukaryota</taxon>
        <taxon>Metazoa</taxon>
        <taxon>Ecdysozoa</taxon>
        <taxon>Nematoda</taxon>
        <taxon>Chromadorea</taxon>
        <taxon>Rhabditida</taxon>
        <taxon>Tylenchina</taxon>
        <taxon>Panagrolaimomorpha</taxon>
        <taxon>Strongyloidoidea</taxon>
        <taxon>Strongyloididae</taxon>
        <taxon>Strongyloides</taxon>
    </lineage>
</organism>
<evidence type="ECO:0000259" key="6">
    <source>
        <dbReference type="PROSITE" id="PS50016"/>
    </source>
</evidence>
<dbReference type="AlphaFoldDB" id="A0A0K0DYX1"/>
<dbReference type="PANTHER" id="PTHR13793">
    <property type="entry name" value="PHD FINGER PROTEINS"/>
    <property type="match status" value="1"/>
</dbReference>
<dbReference type="PANTHER" id="PTHR13793:SF150">
    <property type="entry name" value="PHD FINGER PROTEIN 14"/>
    <property type="match status" value="1"/>
</dbReference>
<evidence type="ECO:0000259" key="7">
    <source>
        <dbReference type="PROSITE" id="PS51805"/>
    </source>
</evidence>
<dbReference type="Proteomes" id="UP000035681">
    <property type="component" value="Unplaced"/>
</dbReference>
<feature type="region of interest" description="Disordered" evidence="5">
    <location>
        <begin position="177"/>
        <end position="200"/>
    </location>
</feature>
<dbReference type="WBParaSite" id="TCONS_00009204.p1">
    <property type="protein sequence ID" value="TCONS_00009204.p1"/>
    <property type="gene ID" value="XLOC_007039"/>
</dbReference>
<dbReference type="InterPro" id="IPR011011">
    <property type="entry name" value="Znf_FYVE_PHD"/>
</dbReference>
<feature type="domain" description="PHD-type" evidence="6">
    <location>
        <begin position="326"/>
        <end position="382"/>
    </location>
</feature>
<evidence type="ECO:0000256" key="5">
    <source>
        <dbReference type="SAM" id="MobiDB-lite"/>
    </source>
</evidence>
<evidence type="ECO:0000313" key="8">
    <source>
        <dbReference type="Proteomes" id="UP000035681"/>
    </source>
</evidence>
<dbReference type="GO" id="GO:0006357">
    <property type="term" value="P:regulation of transcription by RNA polymerase II"/>
    <property type="evidence" value="ECO:0007669"/>
    <property type="project" value="TreeGrafter"/>
</dbReference>
<dbReference type="Gene3D" id="3.30.40.10">
    <property type="entry name" value="Zinc/RING finger domain, C3HC4 (zinc finger)"/>
    <property type="match status" value="2"/>
</dbReference>
<dbReference type="InterPro" id="IPR013083">
    <property type="entry name" value="Znf_RING/FYVE/PHD"/>
</dbReference>
<name>A0A0K0DYX1_STRER</name>
<evidence type="ECO:0000256" key="3">
    <source>
        <dbReference type="ARBA" id="ARBA00022833"/>
    </source>
</evidence>
<dbReference type="InterPro" id="IPR050701">
    <property type="entry name" value="Histone_Mod_Regulator"/>
</dbReference>
<dbReference type="SUPFAM" id="SSF57903">
    <property type="entry name" value="FYVE/PHD zinc finger"/>
    <property type="match status" value="1"/>
</dbReference>
<dbReference type="STRING" id="6248.A0A0K0DYX1"/>
<sequence length="749" mass="87503">MSNDKSENSKNNIKNSCDKKSNDNLLNIQLKKWQWNTCAVYKKEKFNDLLSMIGHQHSTYSSGGGYKYYKCKDNQCPAKLRIHSKKDKNEIFVFVRQQHVCGYNWEEIFNGDGAVRLNDFKEIYNKKSDSELVNFNGRKKRRKSEDVSSRRKKNFNNDKLALSFTCENYVNGKKNEKKFSSTNKIPKKKKKPNIERECESNGLVNELMSDGGKSNKDNSNDFISSSESTLEFSSSCENTPDSTLERVTRPKRRSAIKAMETKILLNDKCKDDDDDYEDSDDYDYKEESFKSLDEESDNDIDYINSDNQPTTSRRFQQYIICKVDFNKFCGFCMKDDDSDDQLLQCIKCKIKVHEHCYYVKNTFKPNNKRIISPWFCNECLSNSELSNCIGCHENYGPMKQTENGWIHGFCALYNNDIYEGLVDNLEGPYYSTKIASMKKRSRCTFCQNPILSCIGFTIQCEADKCNIKYHPMCGLKYGATFNIFPDDGYKNLSTTHCPLHSTSESEKNKSYSIYHVFKKEFERLSDISHKHNTIYDSHKKAFTNQKKLMDNAYKEWVDKIKDDNTNCNVMPLSKDLVNQLINKEIKYEPKFDLTKSFDTFISKTKFLNKQVPILNKKINELSSSLLQNIITECLSLTKKANIILPKLNNKTKLKKFSQFDSINMMTQIYNQLFSISEDTILKVIDARTKNVKEEEVVNEIKFLKSFLNFKKEYLECTKNSYQEEDFIKSCMIDLYKCLHYYINCFDPQE</sequence>
<dbReference type="InterPro" id="IPR001965">
    <property type="entry name" value="Znf_PHD"/>
</dbReference>
<dbReference type="InterPro" id="IPR019786">
    <property type="entry name" value="Zinc_finger_PHD-type_CS"/>
</dbReference>
<dbReference type="PROSITE" id="PS50016">
    <property type="entry name" value="ZF_PHD_2"/>
    <property type="match status" value="1"/>
</dbReference>
<reference evidence="9" key="1">
    <citation type="submission" date="2015-08" db="UniProtKB">
        <authorList>
            <consortium name="WormBaseParasite"/>
        </authorList>
    </citation>
    <scope>IDENTIFICATION</scope>
</reference>
<dbReference type="PROSITE" id="PS01359">
    <property type="entry name" value="ZF_PHD_1"/>
    <property type="match status" value="1"/>
</dbReference>
<protein>
    <submittedName>
        <fullName evidence="9 10">PHD-type domain-containing protein</fullName>
    </submittedName>
</protein>
<dbReference type="CDD" id="cd15571">
    <property type="entry name" value="ePHD"/>
    <property type="match status" value="1"/>
</dbReference>
<evidence type="ECO:0000256" key="1">
    <source>
        <dbReference type="ARBA" id="ARBA00022723"/>
    </source>
</evidence>
<feature type="region of interest" description="Disordered" evidence="5">
    <location>
        <begin position="272"/>
        <end position="308"/>
    </location>
</feature>
<proteinExistence type="predicted"/>
<keyword evidence="3" id="KW-0862">Zinc</keyword>
<evidence type="ECO:0000256" key="4">
    <source>
        <dbReference type="PROSITE-ProRule" id="PRU00146"/>
    </source>
</evidence>
<accession>A0A0K0DYX1</accession>
<dbReference type="PROSITE" id="PS51805">
    <property type="entry name" value="EPHD"/>
    <property type="match status" value="1"/>
</dbReference>
<dbReference type="Pfam" id="PF00628">
    <property type="entry name" value="PHD"/>
    <property type="match status" value="1"/>
</dbReference>
<feature type="domain" description="PHD-type" evidence="7">
    <location>
        <begin position="385"/>
        <end position="501"/>
    </location>
</feature>
<keyword evidence="1" id="KW-0479">Metal-binding</keyword>
<evidence type="ECO:0000313" key="9">
    <source>
        <dbReference type="WBParaSite" id="SSTP_0000243700.1"/>
    </source>
</evidence>
<dbReference type="SMART" id="SM00249">
    <property type="entry name" value="PHD"/>
    <property type="match status" value="2"/>
</dbReference>
<keyword evidence="2 4" id="KW-0863">Zinc-finger</keyword>
<feature type="compositionally biased region" description="Acidic residues" evidence="5">
    <location>
        <begin position="272"/>
        <end position="284"/>
    </location>
</feature>
<evidence type="ECO:0000313" key="10">
    <source>
        <dbReference type="WBParaSite" id="TCONS_00009204.p1"/>
    </source>
</evidence>
<dbReference type="Pfam" id="PF13832">
    <property type="entry name" value="zf-HC5HC2H_2"/>
    <property type="match status" value="1"/>
</dbReference>
<feature type="region of interest" description="Disordered" evidence="5">
    <location>
        <begin position="205"/>
        <end position="224"/>
    </location>
</feature>
<dbReference type="WBParaSite" id="SSTP_0000243700.1">
    <property type="protein sequence ID" value="SSTP_0000243700.1"/>
    <property type="gene ID" value="SSTP_0000243700"/>
</dbReference>
<evidence type="ECO:0000256" key="2">
    <source>
        <dbReference type="ARBA" id="ARBA00022771"/>
    </source>
</evidence>
<dbReference type="InterPro" id="IPR019787">
    <property type="entry name" value="Znf_PHD-finger"/>
</dbReference>
<keyword evidence="8" id="KW-1185">Reference proteome</keyword>
<dbReference type="InterPro" id="IPR034732">
    <property type="entry name" value="EPHD"/>
</dbReference>